<dbReference type="InterPro" id="IPR008207">
    <property type="entry name" value="Sig_transdc_His_kin_Hpt_dom"/>
</dbReference>
<dbReference type="InterPro" id="IPR036641">
    <property type="entry name" value="HPT_dom_sf"/>
</dbReference>
<evidence type="ECO:0000259" key="5">
    <source>
        <dbReference type="PROSITE" id="PS50110"/>
    </source>
</evidence>
<dbReference type="SMART" id="SM00448">
    <property type="entry name" value="REC"/>
    <property type="match status" value="1"/>
</dbReference>
<evidence type="ECO:0000256" key="2">
    <source>
        <dbReference type="ARBA" id="ARBA00023012"/>
    </source>
</evidence>
<dbReference type="Pfam" id="PF00072">
    <property type="entry name" value="Response_reg"/>
    <property type="match status" value="1"/>
</dbReference>
<feature type="domain" description="Response regulatory" evidence="5">
    <location>
        <begin position="131"/>
        <end position="252"/>
    </location>
</feature>
<sequence>MNAPLDEGRLDDVLRGTGVSAAAFLADFRHCTDVDVEQLLAAVAGGDLVRAEQLAHRIEGASRVIGAQPIARACAAMSEASRALEPARLRLKLDAFLLCQSELYAWIEALDPSALRPGPGAGGGPVCAGLNFLVVDDHEFQRSMILRLLRQLGALDVRGFADGAGALAAARELAAPAILVLDLAMPSLDGMEVMRIVADERLPLSVIMNSALADDLLRWPLQAARSYGTAVLGAVSKPLTAAKLAPLLAQHRHNLRPLAGSPGAPPAA</sequence>
<feature type="domain" description="HPt" evidence="6">
    <location>
        <begin position="17"/>
        <end position="110"/>
    </location>
</feature>
<dbReference type="SUPFAM" id="SSF52172">
    <property type="entry name" value="CheY-like"/>
    <property type="match status" value="1"/>
</dbReference>
<dbReference type="RefSeq" id="WP_376850168.1">
    <property type="nucleotide sequence ID" value="NZ_JBHSMF010000006.1"/>
</dbReference>
<evidence type="ECO:0000256" key="1">
    <source>
        <dbReference type="ARBA" id="ARBA00022553"/>
    </source>
</evidence>
<dbReference type="PROSITE" id="PS50894">
    <property type="entry name" value="HPT"/>
    <property type="match status" value="1"/>
</dbReference>
<evidence type="ECO:0000259" key="6">
    <source>
        <dbReference type="PROSITE" id="PS50894"/>
    </source>
</evidence>
<name>A0ABW0NBT2_9BURK</name>
<proteinExistence type="predicted"/>
<keyword evidence="2" id="KW-0902">Two-component regulatory system</keyword>
<dbReference type="Proteomes" id="UP001596037">
    <property type="component" value="Unassembled WGS sequence"/>
</dbReference>
<dbReference type="InterPro" id="IPR001789">
    <property type="entry name" value="Sig_transdc_resp-reg_receiver"/>
</dbReference>
<evidence type="ECO:0000313" key="7">
    <source>
        <dbReference type="EMBL" id="MFC5498106.1"/>
    </source>
</evidence>
<dbReference type="SUPFAM" id="SSF47226">
    <property type="entry name" value="Histidine-containing phosphotransfer domain, HPT domain"/>
    <property type="match status" value="1"/>
</dbReference>
<keyword evidence="8" id="KW-1185">Reference proteome</keyword>
<accession>A0ABW0NBT2</accession>
<reference evidence="8" key="1">
    <citation type="journal article" date="2019" name="Int. J. Syst. Evol. Microbiol.">
        <title>The Global Catalogue of Microorganisms (GCM) 10K type strain sequencing project: providing services to taxonomists for standard genome sequencing and annotation.</title>
        <authorList>
            <consortium name="The Broad Institute Genomics Platform"/>
            <consortium name="The Broad Institute Genome Sequencing Center for Infectious Disease"/>
            <person name="Wu L."/>
            <person name="Ma J."/>
        </authorList>
    </citation>
    <scope>NUCLEOTIDE SEQUENCE [LARGE SCALE GENOMIC DNA]</scope>
    <source>
        <strain evidence="8">CCUG 57401</strain>
    </source>
</reference>
<protein>
    <submittedName>
        <fullName evidence="7">Response regulator</fullName>
    </submittedName>
</protein>
<evidence type="ECO:0000256" key="3">
    <source>
        <dbReference type="PROSITE-ProRule" id="PRU00110"/>
    </source>
</evidence>
<comment type="caution">
    <text evidence="7">The sequence shown here is derived from an EMBL/GenBank/DDBJ whole genome shotgun (WGS) entry which is preliminary data.</text>
</comment>
<evidence type="ECO:0000313" key="8">
    <source>
        <dbReference type="Proteomes" id="UP001596037"/>
    </source>
</evidence>
<dbReference type="PANTHER" id="PTHR44591:SF3">
    <property type="entry name" value="RESPONSE REGULATORY DOMAIN-CONTAINING PROTEIN"/>
    <property type="match status" value="1"/>
</dbReference>
<feature type="modified residue" description="4-aspartylphosphate" evidence="4">
    <location>
        <position position="182"/>
    </location>
</feature>
<feature type="modified residue" description="Phosphohistidine" evidence="3">
    <location>
        <position position="56"/>
    </location>
</feature>
<keyword evidence="1 4" id="KW-0597">Phosphoprotein</keyword>
<organism evidence="7 8">
    <name type="scientific">Caenimonas terrae</name>
    <dbReference type="NCBI Taxonomy" id="696074"/>
    <lineage>
        <taxon>Bacteria</taxon>
        <taxon>Pseudomonadati</taxon>
        <taxon>Pseudomonadota</taxon>
        <taxon>Betaproteobacteria</taxon>
        <taxon>Burkholderiales</taxon>
        <taxon>Comamonadaceae</taxon>
        <taxon>Caenimonas</taxon>
    </lineage>
</organism>
<dbReference type="PROSITE" id="PS50110">
    <property type="entry name" value="RESPONSE_REGULATORY"/>
    <property type="match status" value="1"/>
</dbReference>
<dbReference type="InterPro" id="IPR011006">
    <property type="entry name" value="CheY-like_superfamily"/>
</dbReference>
<evidence type="ECO:0000256" key="4">
    <source>
        <dbReference type="PROSITE-ProRule" id="PRU00169"/>
    </source>
</evidence>
<gene>
    <name evidence="7" type="ORF">ACFPOE_11220</name>
</gene>
<dbReference type="Gene3D" id="1.20.120.160">
    <property type="entry name" value="HPT domain"/>
    <property type="match status" value="1"/>
</dbReference>
<dbReference type="InterPro" id="IPR050595">
    <property type="entry name" value="Bact_response_regulator"/>
</dbReference>
<dbReference type="Gene3D" id="3.40.50.2300">
    <property type="match status" value="1"/>
</dbReference>
<dbReference type="Pfam" id="PF01627">
    <property type="entry name" value="Hpt"/>
    <property type="match status" value="1"/>
</dbReference>
<dbReference type="PANTHER" id="PTHR44591">
    <property type="entry name" value="STRESS RESPONSE REGULATOR PROTEIN 1"/>
    <property type="match status" value="1"/>
</dbReference>
<dbReference type="EMBL" id="JBHSMF010000006">
    <property type="protein sequence ID" value="MFC5498106.1"/>
    <property type="molecule type" value="Genomic_DNA"/>
</dbReference>